<dbReference type="Gene3D" id="2.40.50.100">
    <property type="match status" value="1"/>
</dbReference>
<dbReference type="SUPFAM" id="SSF111369">
    <property type="entry name" value="HlyD-like secretion proteins"/>
    <property type="match status" value="1"/>
</dbReference>
<dbReference type="InterPro" id="IPR006143">
    <property type="entry name" value="RND_pump_MFP"/>
</dbReference>
<feature type="domain" description="Multidrug resistance protein MdtA-like barrel-sandwich hybrid" evidence="2">
    <location>
        <begin position="48"/>
        <end position="174"/>
    </location>
</feature>
<proteinExistence type="inferred from homology"/>
<comment type="similarity">
    <text evidence="1">Belongs to the membrane fusion protein (MFP) (TC 8.A.1) family.</text>
</comment>
<organism evidence="3 4">
    <name type="scientific">Chlorobium phaeovibrioides</name>
    <dbReference type="NCBI Taxonomy" id="1094"/>
    <lineage>
        <taxon>Bacteria</taxon>
        <taxon>Pseudomonadati</taxon>
        <taxon>Chlorobiota</taxon>
        <taxon>Chlorobiia</taxon>
        <taxon>Chlorobiales</taxon>
        <taxon>Chlorobiaceae</taxon>
        <taxon>Chlorobium/Pelodictyon group</taxon>
        <taxon>Chlorobium</taxon>
    </lineage>
</organism>
<name>A0A432AT43_CHLPH</name>
<dbReference type="Proteomes" id="UP000279908">
    <property type="component" value="Unassembled WGS sequence"/>
</dbReference>
<evidence type="ECO:0000313" key="4">
    <source>
        <dbReference type="Proteomes" id="UP000279908"/>
    </source>
</evidence>
<evidence type="ECO:0000259" key="2">
    <source>
        <dbReference type="Pfam" id="PF25917"/>
    </source>
</evidence>
<accession>A0A432AT43</accession>
<gene>
    <name evidence="3" type="ORF">EKD02_09220</name>
</gene>
<protein>
    <submittedName>
        <fullName evidence="3">Efflux RND transporter periplasmic adaptor subunit</fullName>
    </submittedName>
</protein>
<dbReference type="AlphaFoldDB" id="A0A432AT43"/>
<dbReference type="GO" id="GO:0015562">
    <property type="term" value="F:efflux transmembrane transporter activity"/>
    <property type="evidence" value="ECO:0007669"/>
    <property type="project" value="TreeGrafter"/>
</dbReference>
<reference evidence="3 4" key="1">
    <citation type="submission" date="2018-12" db="EMBL/GenBank/DDBJ databases">
        <authorList>
            <person name="Lunina O.N."/>
            <person name="Grouzdev D.S."/>
            <person name="Gorlenko V.M."/>
            <person name="Savvichev A.S."/>
        </authorList>
    </citation>
    <scope>NUCLEOTIDE SEQUENCE [LARGE SCALE GENOMIC DNA]</scope>
    <source>
        <strain evidence="3 4">BrKhr-17</strain>
    </source>
</reference>
<dbReference type="Pfam" id="PF25917">
    <property type="entry name" value="BSH_RND"/>
    <property type="match status" value="1"/>
</dbReference>
<dbReference type="GO" id="GO:1990281">
    <property type="term" value="C:efflux pump complex"/>
    <property type="evidence" value="ECO:0007669"/>
    <property type="project" value="TreeGrafter"/>
</dbReference>
<sequence length="255" mass="27996">MREKLNRGGVFVALFWICASIIGVGSTGFCVEGPSGDDILIQVVAREHVAIAAGMDGRIERLTVREGDRFRKGQLLIAFDCMSEEGVLERSRASCVLAEKNASIQERLYDLGASSKVELSTARAERDKAAAEKKIASAAMRRCSIIAPFSGGVSELKVQRYQTVKKGEPLMRLVNTGDLELQMFVPSKWLSRMRPGRRFKVHIDELGNDYDAEVRSTGAWIDAVSQSVAIFARFVVPAPELLPGMSGYAIFNPPK</sequence>
<dbReference type="EMBL" id="RXYK01000021">
    <property type="protein sequence ID" value="RTY35716.1"/>
    <property type="molecule type" value="Genomic_DNA"/>
</dbReference>
<dbReference type="PANTHER" id="PTHR30469">
    <property type="entry name" value="MULTIDRUG RESISTANCE PROTEIN MDTA"/>
    <property type="match status" value="1"/>
</dbReference>
<dbReference type="InterPro" id="IPR058625">
    <property type="entry name" value="MdtA-like_BSH"/>
</dbReference>
<dbReference type="RefSeq" id="WP_126385172.1">
    <property type="nucleotide sequence ID" value="NZ_RXYK01000021.1"/>
</dbReference>
<dbReference type="Gene3D" id="2.40.30.170">
    <property type="match status" value="1"/>
</dbReference>
<dbReference type="NCBIfam" id="TIGR01730">
    <property type="entry name" value="RND_mfp"/>
    <property type="match status" value="1"/>
</dbReference>
<comment type="caution">
    <text evidence="3">The sequence shown here is derived from an EMBL/GenBank/DDBJ whole genome shotgun (WGS) entry which is preliminary data.</text>
</comment>
<evidence type="ECO:0000256" key="1">
    <source>
        <dbReference type="ARBA" id="ARBA00009477"/>
    </source>
</evidence>
<evidence type="ECO:0000313" key="3">
    <source>
        <dbReference type="EMBL" id="RTY35716.1"/>
    </source>
</evidence>